<dbReference type="EC" id="3.1.1.-" evidence="3"/>
<evidence type="ECO:0000313" key="5">
    <source>
        <dbReference type="EMBL" id="KIM39628.1"/>
    </source>
</evidence>
<dbReference type="PANTHER" id="PTHR43142">
    <property type="entry name" value="CARBOXYLIC ESTER HYDROLASE"/>
    <property type="match status" value="1"/>
</dbReference>
<dbReference type="GO" id="GO:0016787">
    <property type="term" value="F:hydrolase activity"/>
    <property type="evidence" value="ECO:0007669"/>
    <property type="project" value="UniProtKB-KW"/>
</dbReference>
<dbReference type="Gene3D" id="3.40.50.1820">
    <property type="entry name" value="alpha/beta hydrolase"/>
    <property type="match status" value="1"/>
</dbReference>
<keyword evidence="2 3" id="KW-0378">Hydrolase</keyword>
<dbReference type="STRING" id="686832.A0A0C2XPV6"/>
<keyword evidence="6" id="KW-1185">Reference proteome</keyword>
<dbReference type="OrthoDB" id="6846267at2759"/>
<dbReference type="AlphaFoldDB" id="A0A0C2XPV6"/>
<reference evidence="5 6" key="1">
    <citation type="submission" date="2014-04" db="EMBL/GenBank/DDBJ databases">
        <authorList>
            <consortium name="DOE Joint Genome Institute"/>
            <person name="Kuo A."/>
            <person name="Gay G."/>
            <person name="Dore J."/>
            <person name="Kohler A."/>
            <person name="Nagy L.G."/>
            <person name="Floudas D."/>
            <person name="Copeland A."/>
            <person name="Barry K.W."/>
            <person name="Cichocki N."/>
            <person name="Veneault-Fourrey C."/>
            <person name="LaButti K."/>
            <person name="Lindquist E.A."/>
            <person name="Lipzen A."/>
            <person name="Lundell T."/>
            <person name="Morin E."/>
            <person name="Murat C."/>
            <person name="Sun H."/>
            <person name="Tunlid A."/>
            <person name="Henrissat B."/>
            <person name="Grigoriev I.V."/>
            <person name="Hibbett D.S."/>
            <person name="Martin F."/>
            <person name="Nordberg H.P."/>
            <person name="Cantor M.N."/>
            <person name="Hua S.X."/>
        </authorList>
    </citation>
    <scope>NUCLEOTIDE SEQUENCE [LARGE SCALE GENOMIC DNA]</scope>
    <source>
        <strain evidence="6">h7</strain>
    </source>
</reference>
<dbReference type="EMBL" id="KN831785">
    <property type="protein sequence ID" value="KIM39628.1"/>
    <property type="molecule type" value="Genomic_DNA"/>
</dbReference>
<proteinExistence type="inferred from homology"/>
<dbReference type="InterPro" id="IPR029058">
    <property type="entry name" value="AB_hydrolase_fold"/>
</dbReference>
<dbReference type="PROSITE" id="PS00122">
    <property type="entry name" value="CARBOXYLESTERASE_B_1"/>
    <property type="match status" value="1"/>
</dbReference>
<protein>
    <recommendedName>
        <fullName evidence="3">Carboxylic ester hydrolase</fullName>
        <ecNumber evidence="3">3.1.1.-</ecNumber>
    </recommendedName>
</protein>
<dbReference type="PANTHER" id="PTHR43142:SF1">
    <property type="entry name" value="CARBOXYLIC ESTER HYDROLASE"/>
    <property type="match status" value="1"/>
</dbReference>
<feature type="domain" description="Carboxylesterase type B" evidence="4">
    <location>
        <begin position="19"/>
        <end position="278"/>
    </location>
</feature>
<reference evidence="6" key="2">
    <citation type="submission" date="2015-01" db="EMBL/GenBank/DDBJ databases">
        <title>Evolutionary Origins and Diversification of the Mycorrhizal Mutualists.</title>
        <authorList>
            <consortium name="DOE Joint Genome Institute"/>
            <consortium name="Mycorrhizal Genomics Consortium"/>
            <person name="Kohler A."/>
            <person name="Kuo A."/>
            <person name="Nagy L.G."/>
            <person name="Floudas D."/>
            <person name="Copeland A."/>
            <person name="Barry K.W."/>
            <person name="Cichocki N."/>
            <person name="Veneault-Fourrey C."/>
            <person name="LaButti K."/>
            <person name="Lindquist E.A."/>
            <person name="Lipzen A."/>
            <person name="Lundell T."/>
            <person name="Morin E."/>
            <person name="Murat C."/>
            <person name="Riley R."/>
            <person name="Ohm R."/>
            <person name="Sun H."/>
            <person name="Tunlid A."/>
            <person name="Henrissat B."/>
            <person name="Grigoriev I.V."/>
            <person name="Hibbett D.S."/>
            <person name="Martin F."/>
        </authorList>
    </citation>
    <scope>NUCLEOTIDE SEQUENCE [LARGE SCALE GENOMIC DNA]</scope>
    <source>
        <strain evidence="6">h7</strain>
    </source>
</reference>
<dbReference type="SUPFAM" id="SSF53474">
    <property type="entry name" value="alpha/beta-Hydrolases"/>
    <property type="match status" value="1"/>
</dbReference>
<dbReference type="Pfam" id="PF00135">
    <property type="entry name" value="COesterase"/>
    <property type="match status" value="1"/>
</dbReference>
<accession>A0A0C2XPV6</accession>
<sequence>MVEGTHLHDELAKNPARVTVQTAFGPVVGGRATNGSVVFLEIPFALPPGRFEDPVPLPRGHRYERKEYIRETVYAVQPMNDGVAQGSRFKDKVGYGKPSENPLLLNIVIPPTFPKQRNFPVKVYVHGGFLQFGSPHSVGSQAQHIAAERSEIWVNIGYRLSVFGFLASKTPSLTGNYGFKDQWLALEWISANIEAFGGNPQDIQLTGLSAGAHSVHQLLHHASLLPKGRKAPFQTVVMQSNAMLTDSKSQSELQPQFNALCIALDLNPDSPDILTTLRDPARVSWESIIKVIETDTLGPFGTFRGCLSEDWISTNPGPMEWQKSGGLAHGLKARGVRAVVIGDLTEEWYLYSIAHPIRGPQDVLPNLERYFPTDVAKQMIEIFPKLPPSADAKAAAKLYGDIVSFGQVHLPVRMFARDMEINGLPVLRYEIRWTPERYRPLGYVTHGCDRILWALRIPSLEPSQVEVARSWLTKVAEEFEAMSSGKTCYNSQRLLTLKEDTTIEWTDDTKWDKLMKLHDILFRKQNLKPVRSNL</sequence>
<evidence type="ECO:0000256" key="1">
    <source>
        <dbReference type="ARBA" id="ARBA00005964"/>
    </source>
</evidence>
<evidence type="ECO:0000259" key="4">
    <source>
        <dbReference type="Pfam" id="PF00135"/>
    </source>
</evidence>
<name>A0A0C2XPV6_HEBCY</name>
<dbReference type="InterPro" id="IPR002018">
    <property type="entry name" value="CarbesteraseB"/>
</dbReference>
<evidence type="ECO:0000256" key="3">
    <source>
        <dbReference type="RuleBase" id="RU361235"/>
    </source>
</evidence>
<dbReference type="ESTHER" id="hebcy-a0a0c2xpv6">
    <property type="family name" value="Fungal_carboxylesterase_lipase"/>
</dbReference>
<comment type="similarity">
    <text evidence="1 3">Belongs to the type-B carboxylesterase/lipase family.</text>
</comment>
<evidence type="ECO:0000313" key="6">
    <source>
        <dbReference type="Proteomes" id="UP000053424"/>
    </source>
</evidence>
<organism evidence="5 6">
    <name type="scientific">Hebeloma cylindrosporum</name>
    <dbReference type="NCBI Taxonomy" id="76867"/>
    <lineage>
        <taxon>Eukaryota</taxon>
        <taxon>Fungi</taxon>
        <taxon>Dikarya</taxon>
        <taxon>Basidiomycota</taxon>
        <taxon>Agaricomycotina</taxon>
        <taxon>Agaricomycetes</taxon>
        <taxon>Agaricomycetidae</taxon>
        <taxon>Agaricales</taxon>
        <taxon>Agaricineae</taxon>
        <taxon>Hymenogastraceae</taxon>
        <taxon>Hebeloma</taxon>
    </lineage>
</organism>
<dbReference type="Proteomes" id="UP000053424">
    <property type="component" value="Unassembled WGS sequence"/>
</dbReference>
<dbReference type="InterPro" id="IPR019826">
    <property type="entry name" value="Carboxylesterase_B_AS"/>
</dbReference>
<gene>
    <name evidence="5" type="ORF">M413DRAFT_447103</name>
</gene>
<dbReference type="HOGENOM" id="CLU_006586_17_2_1"/>
<evidence type="ECO:0000256" key="2">
    <source>
        <dbReference type="ARBA" id="ARBA00022801"/>
    </source>
</evidence>